<dbReference type="AlphaFoldDB" id="A0A8J2ZFC1"/>
<accession>A0A8J2ZFC1</accession>
<organism evidence="1 2">
    <name type="scientific">Caldovatus sediminis</name>
    <dbReference type="NCBI Taxonomy" id="2041189"/>
    <lineage>
        <taxon>Bacteria</taxon>
        <taxon>Pseudomonadati</taxon>
        <taxon>Pseudomonadota</taxon>
        <taxon>Alphaproteobacteria</taxon>
        <taxon>Acetobacterales</taxon>
        <taxon>Roseomonadaceae</taxon>
        <taxon>Caldovatus</taxon>
    </lineage>
</organism>
<reference evidence="1 2" key="1">
    <citation type="journal article" date="2014" name="Int. J. Syst. Evol. Microbiol.">
        <title>Complete genome sequence of Corynebacterium casei LMG S-19264T (=DSM 44701T), isolated from a smear-ripened cheese.</title>
        <authorList>
            <consortium name="US DOE Joint Genome Institute (JGI-PGF)"/>
            <person name="Walter F."/>
            <person name="Albersmeier A."/>
            <person name="Kalinowski J."/>
            <person name="Ruckert C."/>
        </authorList>
    </citation>
    <scope>NUCLEOTIDE SEQUENCE [LARGE SCALE GENOMIC DNA]</scope>
    <source>
        <strain evidence="1 2">CGMCC 1.16330</strain>
    </source>
</reference>
<comment type="caution">
    <text evidence="1">The sequence shown here is derived from an EMBL/GenBank/DDBJ whole genome shotgun (WGS) entry which is preliminary data.</text>
</comment>
<gene>
    <name evidence="1" type="ORF">GCM10010964_42310</name>
</gene>
<dbReference type="EMBL" id="BMKS01000022">
    <property type="protein sequence ID" value="GGG50590.1"/>
    <property type="molecule type" value="Genomic_DNA"/>
</dbReference>
<dbReference type="Proteomes" id="UP000597507">
    <property type="component" value="Unassembled WGS sequence"/>
</dbReference>
<sequence length="89" mass="9000">MPLVDPAATVLARFGGSGPLARRLGLDRSAVHRWALPKARGGSDGLIPARHHRRVLELAAAEGIALTAADLVGAPPAADAPPEPGADDG</sequence>
<protein>
    <submittedName>
        <fullName evidence="1">Uncharacterized protein</fullName>
    </submittedName>
</protein>
<keyword evidence="2" id="KW-1185">Reference proteome</keyword>
<dbReference type="RefSeq" id="WP_188903911.1">
    <property type="nucleotide sequence ID" value="NZ_BMKS01000022.1"/>
</dbReference>
<evidence type="ECO:0000313" key="1">
    <source>
        <dbReference type="EMBL" id="GGG50590.1"/>
    </source>
</evidence>
<evidence type="ECO:0000313" key="2">
    <source>
        <dbReference type="Proteomes" id="UP000597507"/>
    </source>
</evidence>
<name>A0A8J2ZFC1_9PROT</name>
<proteinExistence type="predicted"/>